<comment type="subcellular location">
    <subcellularLocation>
        <location evidence="9">Cell inner membrane</location>
    </subcellularLocation>
    <subcellularLocation>
        <location evidence="2">Membrane</location>
        <topology evidence="2">Multi-pass membrane protein</topology>
    </subcellularLocation>
</comment>
<name>A0A0W0X5M6_9GAMM</name>
<evidence type="ECO:0000256" key="1">
    <source>
        <dbReference type="ARBA" id="ARBA00002442"/>
    </source>
</evidence>
<dbReference type="NCBIfam" id="TIGR01191">
    <property type="entry name" value="ccmC"/>
    <property type="match status" value="1"/>
</dbReference>
<proteinExistence type="inferred from homology"/>
<sequence length="278" mass="31751">MRLLWISKAGCRHVGKGVLKFLSFFLLQIFPMWKLFYQLASPKQFYQLSGRWLPWLGASTVFLLVSGLVWGLVFAPADYQQGDAFRIMYVHVPSAFLSMALYAWMGFLALLLLVWRIKMAGLMLSIFAQIGACMAFLALVTGSIWGKPMWGTWWVWDARLTSELILLFLYGAILATGSAFQNKEQGDKVLAILTLVGLVDLPVIHYSVYWWNTLHQGATLSMFAKPKIHTSMLYPLLLMLIGLSLYCFLIILMKARNELLLRERRQSWVKALIVGEEQ</sequence>
<dbReference type="Pfam" id="PF01578">
    <property type="entry name" value="Cytochrom_C_asm"/>
    <property type="match status" value="1"/>
</dbReference>
<evidence type="ECO:0000259" key="10">
    <source>
        <dbReference type="Pfam" id="PF01578"/>
    </source>
</evidence>
<evidence type="ECO:0000256" key="5">
    <source>
        <dbReference type="ARBA" id="ARBA00022692"/>
    </source>
</evidence>
<dbReference type="InterPro" id="IPR045062">
    <property type="entry name" value="Cyt_c_biogenesis_CcsA/CcmC"/>
</dbReference>
<dbReference type="GO" id="GO:0005886">
    <property type="term" value="C:plasma membrane"/>
    <property type="evidence" value="ECO:0007669"/>
    <property type="project" value="UniProtKB-SubCell"/>
</dbReference>
<dbReference type="InterPro" id="IPR003557">
    <property type="entry name" value="Cyt_c_biogenesis_CcmC"/>
</dbReference>
<dbReference type="GO" id="GO:0017004">
    <property type="term" value="P:cytochrome complex assembly"/>
    <property type="evidence" value="ECO:0007669"/>
    <property type="project" value="UniProtKB-KW"/>
</dbReference>
<evidence type="ECO:0000256" key="8">
    <source>
        <dbReference type="ARBA" id="ARBA00023136"/>
    </source>
</evidence>
<keyword evidence="8 9" id="KW-0472">Membrane</keyword>
<evidence type="ECO:0000256" key="4">
    <source>
        <dbReference type="ARBA" id="ARBA00016463"/>
    </source>
</evidence>
<keyword evidence="9" id="KW-0813">Transport</keyword>
<evidence type="ECO:0000313" key="12">
    <source>
        <dbReference type="Proteomes" id="UP000054858"/>
    </source>
</evidence>
<protein>
    <recommendedName>
        <fullName evidence="4 9">Heme exporter protein C</fullName>
    </recommendedName>
    <alternativeName>
        <fullName evidence="9">Cytochrome c-type biogenesis protein</fullName>
    </alternativeName>
</protein>
<dbReference type="InterPro" id="IPR002541">
    <property type="entry name" value="Cyt_c_assembly"/>
</dbReference>
<dbReference type="PATRIC" id="fig|29423.5.peg.853"/>
<reference evidence="11 12" key="1">
    <citation type="submission" date="2015-11" db="EMBL/GenBank/DDBJ databases">
        <title>Genomic analysis of 38 Legionella species identifies large and diverse effector repertoires.</title>
        <authorList>
            <person name="Burstein D."/>
            <person name="Amaro F."/>
            <person name="Zusman T."/>
            <person name="Lifshitz Z."/>
            <person name="Cohen O."/>
            <person name="Gilbert J.A."/>
            <person name="Pupko T."/>
            <person name="Shuman H.A."/>
            <person name="Segal G."/>
        </authorList>
    </citation>
    <scope>NUCLEOTIDE SEQUENCE [LARGE SCALE GENOMIC DNA]</scope>
    <source>
        <strain evidence="11 12">Oak Ridge-10</strain>
    </source>
</reference>
<evidence type="ECO:0000256" key="6">
    <source>
        <dbReference type="ARBA" id="ARBA00022748"/>
    </source>
</evidence>
<evidence type="ECO:0000256" key="7">
    <source>
        <dbReference type="ARBA" id="ARBA00022989"/>
    </source>
</evidence>
<accession>A0A0W0X5M6</accession>
<feature type="transmembrane region" description="Helical" evidence="9">
    <location>
        <begin position="95"/>
        <end position="115"/>
    </location>
</feature>
<keyword evidence="6 9" id="KW-0201">Cytochrome c-type biogenesis</keyword>
<evidence type="ECO:0000313" key="11">
    <source>
        <dbReference type="EMBL" id="KTD39801.1"/>
    </source>
</evidence>
<keyword evidence="5 9" id="KW-0812">Transmembrane</keyword>
<feature type="domain" description="Cytochrome c assembly protein" evidence="10">
    <location>
        <begin position="58"/>
        <end position="215"/>
    </location>
</feature>
<dbReference type="Proteomes" id="UP000054858">
    <property type="component" value="Unassembled WGS sequence"/>
</dbReference>
<evidence type="ECO:0000256" key="2">
    <source>
        <dbReference type="ARBA" id="ARBA00004141"/>
    </source>
</evidence>
<gene>
    <name evidence="9 11" type="primary">ccmC</name>
    <name evidence="11" type="ORF">Loak_0817</name>
</gene>
<dbReference type="AlphaFoldDB" id="A0A0W0X5M6"/>
<feature type="transmembrane region" description="Helical" evidence="9">
    <location>
        <begin position="122"/>
        <end position="144"/>
    </location>
</feature>
<dbReference type="PRINTS" id="PR01386">
    <property type="entry name" value="CCMCBIOGNSIS"/>
</dbReference>
<organism evidence="11 12">
    <name type="scientific">Legionella oakridgensis</name>
    <dbReference type="NCBI Taxonomy" id="29423"/>
    <lineage>
        <taxon>Bacteria</taxon>
        <taxon>Pseudomonadati</taxon>
        <taxon>Pseudomonadota</taxon>
        <taxon>Gammaproteobacteria</taxon>
        <taxon>Legionellales</taxon>
        <taxon>Legionellaceae</taxon>
        <taxon>Legionella</taxon>
    </lineage>
</organism>
<comment type="function">
    <text evidence="1 9">Required for the export of heme to the periplasm for the biogenesis of c-type cytochromes.</text>
</comment>
<dbReference type="PANTHER" id="PTHR30071:SF1">
    <property type="entry name" value="CYTOCHROME B_B6 PROTEIN-RELATED"/>
    <property type="match status" value="1"/>
</dbReference>
<evidence type="ECO:0000256" key="9">
    <source>
        <dbReference type="RuleBase" id="RU364092"/>
    </source>
</evidence>
<dbReference type="EMBL" id="LNYP01000012">
    <property type="protein sequence ID" value="KTD39801.1"/>
    <property type="molecule type" value="Genomic_DNA"/>
</dbReference>
<comment type="caution">
    <text evidence="11">The sequence shown here is derived from an EMBL/GenBank/DDBJ whole genome shotgun (WGS) entry which is preliminary data.</text>
</comment>
<dbReference type="GO" id="GO:0015232">
    <property type="term" value="F:heme transmembrane transporter activity"/>
    <property type="evidence" value="ECO:0007669"/>
    <property type="project" value="InterPro"/>
</dbReference>
<feature type="transmembrane region" description="Helical" evidence="9">
    <location>
        <begin position="52"/>
        <end position="75"/>
    </location>
</feature>
<keyword evidence="9" id="KW-0997">Cell inner membrane</keyword>
<evidence type="ECO:0000256" key="3">
    <source>
        <dbReference type="ARBA" id="ARBA00005840"/>
    </source>
</evidence>
<dbReference type="GO" id="GO:0020037">
    <property type="term" value="F:heme binding"/>
    <property type="evidence" value="ECO:0007669"/>
    <property type="project" value="InterPro"/>
</dbReference>
<dbReference type="PANTHER" id="PTHR30071">
    <property type="entry name" value="HEME EXPORTER PROTEIN C"/>
    <property type="match status" value="1"/>
</dbReference>
<feature type="transmembrane region" description="Helical" evidence="9">
    <location>
        <begin position="189"/>
        <end position="212"/>
    </location>
</feature>
<feature type="transmembrane region" description="Helical" evidence="9">
    <location>
        <begin position="232"/>
        <end position="255"/>
    </location>
</feature>
<feature type="transmembrane region" description="Helical" evidence="9">
    <location>
        <begin position="164"/>
        <end position="182"/>
    </location>
</feature>
<comment type="similarity">
    <text evidence="3 9">Belongs to the CcmC/CycZ/HelC family.</text>
</comment>
<keyword evidence="9" id="KW-1003">Cell membrane</keyword>
<keyword evidence="7 9" id="KW-1133">Transmembrane helix</keyword>